<dbReference type="Proteomes" id="UP000247569">
    <property type="component" value="Unassembled WGS sequence"/>
</dbReference>
<dbReference type="Gene3D" id="1.25.40.10">
    <property type="entry name" value="Tetratricopeptide repeat domain"/>
    <property type="match status" value="1"/>
</dbReference>
<dbReference type="Pfam" id="PF13560">
    <property type="entry name" value="HTH_31"/>
    <property type="match status" value="1"/>
</dbReference>
<protein>
    <submittedName>
        <fullName evidence="2">Helix-turn-helix protein</fullName>
    </submittedName>
</protein>
<comment type="caution">
    <text evidence="2">The sequence shown here is derived from an EMBL/GenBank/DDBJ whole genome shotgun (WGS) entry which is preliminary data.</text>
</comment>
<dbReference type="Gene3D" id="1.10.260.40">
    <property type="entry name" value="lambda repressor-like DNA-binding domains"/>
    <property type="match status" value="1"/>
</dbReference>
<feature type="domain" description="HTH cro/C1-type" evidence="1">
    <location>
        <begin position="26"/>
        <end position="81"/>
    </location>
</feature>
<evidence type="ECO:0000259" key="1">
    <source>
        <dbReference type="PROSITE" id="PS50943"/>
    </source>
</evidence>
<dbReference type="InterPro" id="IPR010982">
    <property type="entry name" value="Lambda_DNA-bd_dom_sf"/>
</dbReference>
<dbReference type="EMBL" id="QJKF01000001">
    <property type="protein sequence ID" value="PXX71195.1"/>
    <property type="molecule type" value="Genomic_DNA"/>
</dbReference>
<dbReference type="CDD" id="cd00093">
    <property type="entry name" value="HTH_XRE"/>
    <property type="match status" value="1"/>
</dbReference>
<dbReference type="SMART" id="SM00530">
    <property type="entry name" value="HTH_XRE"/>
    <property type="match status" value="1"/>
</dbReference>
<dbReference type="RefSeq" id="WP_051187804.1">
    <property type="nucleotide sequence ID" value="NZ_QJKF01000001.1"/>
</dbReference>
<dbReference type="PROSITE" id="PS50943">
    <property type="entry name" value="HTH_CROC1"/>
    <property type="match status" value="1"/>
</dbReference>
<name>A0A318KE46_9NOCA</name>
<evidence type="ECO:0000313" key="2">
    <source>
        <dbReference type="EMBL" id="PXX71195.1"/>
    </source>
</evidence>
<reference evidence="2 3" key="1">
    <citation type="submission" date="2018-05" db="EMBL/GenBank/DDBJ databases">
        <title>Genomic Encyclopedia of Type Strains, Phase IV (KMG-IV): sequencing the most valuable type-strain genomes for metagenomic binning, comparative biology and taxonomic classification.</title>
        <authorList>
            <person name="Goeker M."/>
        </authorList>
    </citation>
    <scope>NUCLEOTIDE SEQUENCE [LARGE SCALE GENOMIC DNA]</scope>
    <source>
        <strain evidence="2 3">DSM 44704</strain>
    </source>
</reference>
<dbReference type="SUPFAM" id="SSF47413">
    <property type="entry name" value="lambda repressor-like DNA-binding domains"/>
    <property type="match status" value="1"/>
</dbReference>
<sequence length="461" mass="49306">MDQPDALWDTPAVRAAICTGEYGAIVRAVRQANKLTLADLAELCSYSVSTVSRLERGKQQLSDVRVLRRLAGALGIPVQLLGLSDTIGLPVHRSHQAARVGVNPASDEETDPMRRRTLLAGLTSVAGAAALGAPRVLSARALPLGRLEQVLLLPPTDGTPIGLTRLTQELDAAQTIFDLGRYSDVAARLPGLLSAAYATREAAHGDGAGATDVLLSKAYSLASRLMVRLGNDQLAWTTADRAVHTAYAGDDVLAQASARRVWAIVLRRAGYSATAQQVIIDTATALQPELVRGVPYLAAYGSLLSTAAYTAAVDGDRQTARTLIGEAIDTATRIDGTRQARTSFNPMAVDLYRISMARVLGDFGTAIEAAKRINPADIPKPESRARYWSDVARAFHQWGKPEECFRALLAAEHASPDEVRYRKPIQQITASLLHQPAAGVMPGLQAFAKRTGATDVPNRQI</sequence>
<dbReference type="AlphaFoldDB" id="A0A318KE46"/>
<evidence type="ECO:0000313" key="3">
    <source>
        <dbReference type="Proteomes" id="UP000247569"/>
    </source>
</evidence>
<gene>
    <name evidence="2" type="ORF">DFR70_101617</name>
</gene>
<keyword evidence="3" id="KW-1185">Reference proteome</keyword>
<proteinExistence type="predicted"/>
<dbReference type="InterPro" id="IPR001387">
    <property type="entry name" value="Cro/C1-type_HTH"/>
</dbReference>
<dbReference type="InterPro" id="IPR011990">
    <property type="entry name" value="TPR-like_helical_dom_sf"/>
</dbReference>
<dbReference type="GO" id="GO:0003677">
    <property type="term" value="F:DNA binding"/>
    <property type="evidence" value="ECO:0007669"/>
    <property type="project" value="InterPro"/>
</dbReference>
<accession>A0A318KE46</accession>
<organism evidence="2 3">
    <name type="scientific">Nocardia tenerifensis</name>
    <dbReference type="NCBI Taxonomy" id="228006"/>
    <lineage>
        <taxon>Bacteria</taxon>
        <taxon>Bacillati</taxon>
        <taxon>Actinomycetota</taxon>
        <taxon>Actinomycetes</taxon>
        <taxon>Mycobacteriales</taxon>
        <taxon>Nocardiaceae</taxon>
        <taxon>Nocardia</taxon>
    </lineage>
</organism>